<protein>
    <recommendedName>
        <fullName evidence="9">Protein translocase subunit SecY</fullName>
    </recommendedName>
</protein>
<reference evidence="11 12" key="1">
    <citation type="journal article" date="2023" name="Int. J. Syst. Evol. Microbiol.">
        <title>The observation of taxonomic boundaries for the 16SrII and 16SrXXV phytoplasmas using genome-based delimitation.</title>
        <authorList>
            <person name="Rodrigues Jardim B."/>
            <person name="Tran-Nguyen L.T.T."/>
            <person name="Gambley C."/>
            <person name="Al-Sadi A.M."/>
            <person name="Al-Subhi A.M."/>
            <person name="Foissac X."/>
            <person name="Salar P."/>
            <person name="Cai H."/>
            <person name="Yang J.Y."/>
            <person name="Davis R."/>
            <person name="Jones L."/>
            <person name="Rodoni B."/>
            <person name="Constable F.E."/>
        </authorList>
    </citation>
    <scope>NUCLEOTIDE SEQUENCE [LARGE SCALE GENOMIC DNA]</scope>
    <source>
        <strain evidence="11">BAWM-155c</strain>
    </source>
</reference>
<comment type="subcellular location">
    <subcellularLocation>
        <location evidence="9">Cell membrane</location>
        <topology evidence="9">Multi-pass membrane protein</topology>
    </subcellularLocation>
    <subcellularLocation>
        <location evidence="1">Membrane</location>
        <topology evidence="1">Multi-pass membrane protein</topology>
    </subcellularLocation>
</comment>
<evidence type="ECO:0000256" key="5">
    <source>
        <dbReference type="ARBA" id="ARBA00022927"/>
    </source>
</evidence>
<dbReference type="EMBL" id="JAOSID010000004">
    <property type="protein sequence ID" value="MDO8168107.1"/>
    <property type="molecule type" value="Genomic_DNA"/>
</dbReference>
<evidence type="ECO:0000256" key="8">
    <source>
        <dbReference type="ARBA" id="ARBA00023136"/>
    </source>
</evidence>
<evidence type="ECO:0000313" key="12">
    <source>
        <dbReference type="Proteomes" id="UP001172036"/>
    </source>
</evidence>
<feature type="transmembrane region" description="Helical" evidence="9">
    <location>
        <begin position="350"/>
        <end position="367"/>
    </location>
</feature>
<evidence type="ECO:0000256" key="6">
    <source>
        <dbReference type="ARBA" id="ARBA00022989"/>
    </source>
</evidence>
<keyword evidence="9" id="KW-1003">Cell membrane</keyword>
<dbReference type="InterPro" id="IPR030659">
    <property type="entry name" value="SecY_CS"/>
</dbReference>
<sequence length="421" mass="47579">MKLLVDYFKDKKNVIKKILFTLIIVLIYVIGINIYIPCIPPMILELAKLKRFVVQDFSIFNNPMPIYLLSLGVVPYITASIVMQLAHKVFPWMKEWNEHGEIGKYKINLVTKCLTLLIAIGQSLSLILRAGIFDIYFQKTLVIQVIFFLVVGTFICIWLSDLISSKGIGNGISLLIVISVSENLSRTLKYLFSNNNLLSLTQRLLIIFSFLILLILTIILCSSYLKIPINYATQQDHKKIKNYIPLKINTSGILPVILANTLLSVIPTIGAFFKPDSALRQLITKFQNSQYNYLGLGFFVYLLLILLFSVFSVFIMINPNDIADHLSKQDAYLEGVKPGEQTVYKLTQELFKVTIMGALSLTLLAAFPDLINFMVLKQLRISQSFNLGGTSLLIIVGVAIDIVQFISSGKTNVKRLYNKLF</sequence>
<dbReference type="PROSITE" id="PS00756">
    <property type="entry name" value="SECY_2"/>
    <property type="match status" value="1"/>
</dbReference>
<comment type="similarity">
    <text evidence="2 9 10">Belongs to the SecY/SEC61-alpha family.</text>
</comment>
<dbReference type="InterPro" id="IPR026593">
    <property type="entry name" value="SecY"/>
</dbReference>
<dbReference type="NCBIfam" id="TIGR00967">
    <property type="entry name" value="3a0501s007"/>
    <property type="match status" value="1"/>
</dbReference>
<keyword evidence="8 9" id="KW-0472">Membrane</keyword>
<keyword evidence="4 9" id="KW-0812">Transmembrane</keyword>
<feature type="transmembrane region" description="Helical" evidence="9">
    <location>
        <begin position="387"/>
        <end position="406"/>
    </location>
</feature>
<dbReference type="HAMAP" id="MF_01465">
    <property type="entry name" value="SecY"/>
    <property type="match status" value="1"/>
</dbReference>
<comment type="subunit">
    <text evidence="9">Component of the Sec protein translocase complex. Heterotrimer consisting of SecY, SecE and SecG subunits. The heterotrimers can form oligomers, although 1 heterotrimer is thought to be able to translocate proteins. Interacts with the ribosome. Interacts with SecDF, and other proteins may be involved. Interacts with SecA.</text>
</comment>
<feature type="transmembrane region" description="Helical" evidence="9">
    <location>
        <begin position="20"/>
        <end position="44"/>
    </location>
</feature>
<evidence type="ECO:0000256" key="2">
    <source>
        <dbReference type="ARBA" id="ARBA00005751"/>
    </source>
</evidence>
<organism evidence="11 12">
    <name type="scientific">Candidatus Phytoplasma melaleucae</name>
    <dbReference type="NCBI Taxonomy" id="2982630"/>
    <lineage>
        <taxon>Bacteria</taxon>
        <taxon>Bacillati</taxon>
        <taxon>Mycoplasmatota</taxon>
        <taxon>Mollicutes</taxon>
        <taxon>Acholeplasmatales</taxon>
        <taxon>Acholeplasmataceae</taxon>
        <taxon>Candidatus Phytoplasma</taxon>
    </lineage>
</organism>
<dbReference type="InterPro" id="IPR023201">
    <property type="entry name" value="SecY_dom_sf"/>
</dbReference>
<feature type="transmembrane region" description="Helical" evidence="9">
    <location>
        <begin position="204"/>
        <end position="227"/>
    </location>
</feature>
<keyword evidence="12" id="KW-1185">Reference proteome</keyword>
<gene>
    <name evidence="9 11" type="primary">secY</name>
    <name evidence="11" type="ORF">OC680_01245</name>
</gene>
<keyword evidence="3 9" id="KW-0813">Transport</keyword>
<proteinExistence type="inferred from homology"/>
<name>A0ABT9DDI4_9MOLU</name>
<dbReference type="PIRSF" id="PIRSF004557">
    <property type="entry name" value="SecY"/>
    <property type="match status" value="1"/>
</dbReference>
<dbReference type="PANTHER" id="PTHR10906">
    <property type="entry name" value="SECY/SEC61-ALPHA FAMILY MEMBER"/>
    <property type="match status" value="1"/>
</dbReference>
<evidence type="ECO:0000313" key="11">
    <source>
        <dbReference type="EMBL" id="MDO8168107.1"/>
    </source>
</evidence>
<feature type="transmembrane region" description="Helical" evidence="9">
    <location>
        <begin position="248"/>
        <end position="273"/>
    </location>
</feature>
<keyword evidence="6 9" id="KW-1133">Transmembrane helix</keyword>
<dbReference type="Pfam" id="PF00344">
    <property type="entry name" value="SecY"/>
    <property type="match status" value="1"/>
</dbReference>
<keyword evidence="7 9" id="KW-0811">Translocation</keyword>
<evidence type="ECO:0000256" key="7">
    <source>
        <dbReference type="ARBA" id="ARBA00023010"/>
    </source>
</evidence>
<evidence type="ECO:0000256" key="10">
    <source>
        <dbReference type="RuleBase" id="RU004349"/>
    </source>
</evidence>
<comment type="caution">
    <text evidence="11">The sequence shown here is derived from an EMBL/GenBank/DDBJ whole genome shotgun (WGS) entry which is preliminary data.</text>
</comment>
<dbReference type="Gene3D" id="1.10.3370.10">
    <property type="entry name" value="SecY subunit domain"/>
    <property type="match status" value="1"/>
</dbReference>
<dbReference type="InterPro" id="IPR002208">
    <property type="entry name" value="SecY/SEC61-alpha"/>
</dbReference>
<keyword evidence="5 9" id="KW-0653">Protein transport</keyword>
<evidence type="ECO:0000256" key="3">
    <source>
        <dbReference type="ARBA" id="ARBA00022448"/>
    </source>
</evidence>
<accession>A0ABT9DDI4</accession>
<feature type="transmembrane region" description="Helical" evidence="9">
    <location>
        <begin position="293"/>
        <end position="317"/>
    </location>
</feature>
<feature type="transmembrane region" description="Helical" evidence="9">
    <location>
        <begin position="140"/>
        <end position="160"/>
    </location>
</feature>
<dbReference type="RefSeq" id="WP_304515311.1">
    <property type="nucleotide sequence ID" value="NZ_JAOSID010000004.1"/>
</dbReference>
<dbReference type="SUPFAM" id="SSF103491">
    <property type="entry name" value="Preprotein translocase SecY subunit"/>
    <property type="match status" value="1"/>
</dbReference>
<evidence type="ECO:0000256" key="4">
    <source>
        <dbReference type="ARBA" id="ARBA00022692"/>
    </source>
</evidence>
<evidence type="ECO:0000256" key="1">
    <source>
        <dbReference type="ARBA" id="ARBA00004141"/>
    </source>
</evidence>
<comment type="caution">
    <text evidence="9">Lacks conserved residue(s) required for the propagation of feature annotation.</text>
</comment>
<feature type="transmembrane region" description="Helical" evidence="9">
    <location>
        <begin position="64"/>
        <end position="86"/>
    </location>
</feature>
<dbReference type="PRINTS" id="PR00303">
    <property type="entry name" value="SECYTRNLCASE"/>
</dbReference>
<dbReference type="Proteomes" id="UP001172036">
    <property type="component" value="Unassembled WGS sequence"/>
</dbReference>
<feature type="transmembrane region" description="Helical" evidence="9">
    <location>
        <begin position="107"/>
        <end position="128"/>
    </location>
</feature>
<comment type="function">
    <text evidence="9">The central subunit of the protein translocation channel SecYEG. Consists of two halves formed by TMs 1-5 and 6-10. These two domains form a lateral gate at the front which open onto the bilayer between TMs 2 and 7, and are clamped together by SecE at the back. The channel is closed by both a pore ring composed of hydrophobic SecY resides and a short helix (helix 2A) on the extracellular side of the membrane which forms a plug. The plug probably moves laterally to allow the channel to open. The ring and the pore may move independently.</text>
</comment>
<evidence type="ECO:0000256" key="9">
    <source>
        <dbReference type="HAMAP-Rule" id="MF_01465"/>
    </source>
</evidence>